<sequence length="431" mass="46796">MSGTTIPRRRLGALAAAALAGCAQIPVLPDGPADPMERLALLTEALDGAPLTAGNRVEILDGGGATLAAIFQAIAGARDHIHLEYFILEDVRVPGTWGPSLFELLAAKLRQGVAVTLIHDSFGSAATPAEAFQALRREGARTLAFNPMNPLEAKVGWAPNDRDHRKIMVVDGRIGIMGGVNLDKVYENSCEVAAAAAADPMTSCWRDLAMRVEGPAVAELQKLFLDTWARQRGGELPRRDWFPRPEPRGPARVRILGSAPGERRPRYYVSLMTAIEASRERLWLCTGYFVPTHQQRHALRAAARRGVTVRLLLPSVSDSAAALAAQHAAYDDMLEAGIEIREVQGAVLHAKLVVADGVWSAIGSSNLDRRSVAWNNEVDAIVLGRETAARLEALLARDWARARPVTLAEWERRGLGARIREQASRLVIDLL</sequence>
<proteinExistence type="predicted"/>
<dbReference type="InterPro" id="IPR001736">
    <property type="entry name" value="PLipase_D/transphosphatidylase"/>
</dbReference>
<dbReference type="PANTHER" id="PTHR21248">
    <property type="entry name" value="CARDIOLIPIN SYNTHASE"/>
    <property type="match status" value="1"/>
</dbReference>
<dbReference type="PROSITE" id="PS50035">
    <property type="entry name" value="PLD"/>
    <property type="match status" value="2"/>
</dbReference>
<keyword evidence="8" id="KW-1185">Reference proteome</keyword>
<comment type="function">
    <text evidence="1">Could be a virulence factor.</text>
</comment>
<comment type="caution">
    <text evidence="7">The sequence shown here is derived from an EMBL/GenBank/DDBJ whole genome shotgun (WGS) entry which is preliminary data.</text>
</comment>
<organism evidence="7 8">
    <name type="scientific">Roseicella aquatilis</name>
    <dbReference type="NCBI Taxonomy" id="2527868"/>
    <lineage>
        <taxon>Bacteria</taxon>
        <taxon>Pseudomonadati</taxon>
        <taxon>Pseudomonadota</taxon>
        <taxon>Alphaproteobacteria</taxon>
        <taxon>Acetobacterales</taxon>
        <taxon>Roseomonadaceae</taxon>
        <taxon>Roseicella</taxon>
    </lineage>
</organism>
<keyword evidence="4" id="KW-0964">Secreted</keyword>
<protein>
    <recommendedName>
        <fullName evidence="3">Phospholipase D</fullName>
    </recommendedName>
    <alternativeName>
        <fullName evidence="5">Choline phosphatase</fullName>
    </alternativeName>
</protein>
<comment type="subcellular location">
    <subcellularLocation>
        <location evidence="2">Secreted</location>
    </subcellularLocation>
</comment>
<dbReference type="SMART" id="SM00155">
    <property type="entry name" value="PLDc"/>
    <property type="match status" value="2"/>
</dbReference>
<dbReference type="Proteomes" id="UP000295023">
    <property type="component" value="Unassembled WGS sequence"/>
</dbReference>
<dbReference type="EMBL" id="SKBM01000002">
    <property type="protein sequence ID" value="TCZ66077.1"/>
    <property type="molecule type" value="Genomic_DNA"/>
</dbReference>
<feature type="domain" description="PLD phosphodiesterase" evidence="6">
    <location>
        <begin position="344"/>
        <end position="371"/>
    </location>
</feature>
<dbReference type="SUPFAM" id="SSF56024">
    <property type="entry name" value="Phospholipase D/nuclease"/>
    <property type="match status" value="2"/>
</dbReference>
<accession>A0A4R4DUW2</accession>
<gene>
    <name evidence="7" type="ORF">EXY23_03075</name>
</gene>
<reference evidence="7 8" key="1">
    <citation type="submission" date="2019-03" db="EMBL/GenBank/DDBJ databases">
        <title>Paracraurococcus aquatilis NE82 genome sequence.</title>
        <authorList>
            <person name="Zhao Y."/>
            <person name="Du Z."/>
        </authorList>
    </citation>
    <scope>NUCLEOTIDE SEQUENCE [LARGE SCALE GENOMIC DNA]</scope>
    <source>
        <strain evidence="7 8">NE82</strain>
    </source>
</reference>
<dbReference type="Pfam" id="PF13091">
    <property type="entry name" value="PLDc_2"/>
    <property type="match status" value="2"/>
</dbReference>
<dbReference type="PANTHER" id="PTHR21248:SF22">
    <property type="entry name" value="PHOSPHOLIPASE D"/>
    <property type="match status" value="1"/>
</dbReference>
<name>A0A4R4DUW2_9PROT</name>
<dbReference type="GO" id="GO:0008808">
    <property type="term" value="F:cardiolipin synthase activity"/>
    <property type="evidence" value="ECO:0007669"/>
    <property type="project" value="TreeGrafter"/>
</dbReference>
<evidence type="ECO:0000313" key="7">
    <source>
        <dbReference type="EMBL" id="TCZ66077.1"/>
    </source>
</evidence>
<feature type="domain" description="PLD phosphodiesterase" evidence="6">
    <location>
        <begin position="159"/>
        <end position="186"/>
    </location>
</feature>
<evidence type="ECO:0000256" key="4">
    <source>
        <dbReference type="ARBA" id="ARBA00022525"/>
    </source>
</evidence>
<dbReference type="AlphaFoldDB" id="A0A4R4DUW2"/>
<evidence type="ECO:0000256" key="2">
    <source>
        <dbReference type="ARBA" id="ARBA00004613"/>
    </source>
</evidence>
<dbReference type="GO" id="GO:0032049">
    <property type="term" value="P:cardiolipin biosynthetic process"/>
    <property type="evidence" value="ECO:0007669"/>
    <property type="project" value="UniProtKB-ARBA"/>
</dbReference>
<dbReference type="Gene3D" id="3.30.870.10">
    <property type="entry name" value="Endonuclease Chain A"/>
    <property type="match status" value="2"/>
</dbReference>
<dbReference type="InterPro" id="IPR025202">
    <property type="entry name" value="PLD-like_dom"/>
</dbReference>
<evidence type="ECO:0000259" key="6">
    <source>
        <dbReference type="PROSITE" id="PS50035"/>
    </source>
</evidence>
<dbReference type="GO" id="GO:0016020">
    <property type="term" value="C:membrane"/>
    <property type="evidence" value="ECO:0007669"/>
    <property type="project" value="TreeGrafter"/>
</dbReference>
<dbReference type="CDD" id="cd09110">
    <property type="entry name" value="PLDc_CLS_1"/>
    <property type="match status" value="1"/>
</dbReference>
<evidence type="ECO:0000256" key="5">
    <source>
        <dbReference type="ARBA" id="ARBA00029594"/>
    </source>
</evidence>
<evidence type="ECO:0000256" key="3">
    <source>
        <dbReference type="ARBA" id="ARBA00018392"/>
    </source>
</evidence>
<evidence type="ECO:0000313" key="8">
    <source>
        <dbReference type="Proteomes" id="UP000295023"/>
    </source>
</evidence>
<evidence type="ECO:0000256" key="1">
    <source>
        <dbReference type="ARBA" id="ARBA00003145"/>
    </source>
</evidence>
<dbReference type="GO" id="GO:0005576">
    <property type="term" value="C:extracellular region"/>
    <property type="evidence" value="ECO:0007669"/>
    <property type="project" value="UniProtKB-SubCell"/>
</dbReference>
<dbReference type="OrthoDB" id="9762009at2"/>
<dbReference type="RefSeq" id="WP_132284415.1">
    <property type="nucleotide sequence ID" value="NZ_SKBM01000002.1"/>
</dbReference>